<evidence type="ECO:0000313" key="1">
    <source>
        <dbReference type="EMBL" id="JAD25752.1"/>
    </source>
</evidence>
<organism evidence="1">
    <name type="scientific">Arundo donax</name>
    <name type="common">Giant reed</name>
    <name type="synonym">Donax arundinaceus</name>
    <dbReference type="NCBI Taxonomy" id="35708"/>
    <lineage>
        <taxon>Eukaryota</taxon>
        <taxon>Viridiplantae</taxon>
        <taxon>Streptophyta</taxon>
        <taxon>Embryophyta</taxon>
        <taxon>Tracheophyta</taxon>
        <taxon>Spermatophyta</taxon>
        <taxon>Magnoliopsida</taxon>
        <taxon>Liliopsida</taxon>
        <taxon>Poales</taxon>
        <taxon>Poaceae</taxon>
        <taxon>PACMAD clade</taxon>
        <taxon>Arundinoideae</taxon>
        <taxon>Arundineae</taxon>
        <taxon>Arundo</taxon>
    </lineage>
</organism>
<accession>A0A0A8YT55</accession>
<sequence length="85" mass="9947">MRPVKEKVTDTECVLPRLLDAVLPQDFVNDVRCGYDPPARRNSTNHRQSADNYWVRPHVIRDLISYDRKTGFVKLTTEMKALLLY</sequence>
<dbReference type="EMBL" id="GBRH01272143">
    <property type="protein sequence ID" value="JAD25752.1"/>
    <property type="molecule type" value="Transcribed_RNA"/>
</dbReference>
<proteinExistence type="predicted"/>
<reference evidence="1" key="1">
    <citation type="submission" date="2014-09" db="EMBL/GenBank/DDBJ databases">
        <authorList>
            <person name="Magalhaes I.L.F."/>
            <person name="Oliveira U."/>
            <person name="Santos F.R."/>
            <person name="Vidigal T.H.D.A."/>
            <person name="Brescovit A.D."/>
            <person name="Santos A.J."/>
        </authorList>
    </citation>
    <scope>NUCLEOTIDE SEQUENCE</scope>
    <source>
        <tissue evidence="1">Shoot tissue taken approximately 20 cm above the soil surface</tissue>
    </source>
</reference>
<protein>
    <submittedName>
        <fullName evidence="1">Uncharacterized protein</fullName>
    </submittedName>
</protein>
<reference evidence="1" key="2">
    <citation type="journal article" date="2015" name="Data Brief">
        <title>Shoot transcriptome of the giant reed, Arundo donax.</title>
        <authorList>
            <person name="Barrero R.A."/>
            <person name="Guerrero F.D."/>
            <person name="Moolhuijzen P."/>
            <person name="Goolsby J.A."/>
            <person name="Tidwell J."/>
            <person name="Bellgard S.E."/>
            <person name="Bellgard M.I."/>
        </authorList>
    </citation>
    <scope>NUCLEOTIDE SEQUENCE</scope>
    <source>
        <tissue evidence="1">Shoot tissue taken approximately 20 cm above the soil surface</tissue>
    </source>
</reference>
<name>A0A0A8YT55_ARUDO</name>
<dbReference type="AlphaFoldDB" id="A0A0A8YT55"/>